<sequence>MPNAALPATPHAQPVHRLPGARRRTAALLAVDTAAWIGGFLTAAWTRFEFAMSAQMVTRVLVAGLIASAVFTALTIVHRRYQGRHPLGSLHEARALTAAMAGTALLLVIGVLPLATHPIPASTPPVGGAIALLLMLAVRSVHRHRRSRSLRPSTGSALPVLLFGLGSAGQSLLKAMVSDPRGKYLPVGLLDDDPEKRHLRLDGVPVLGGRPQIATAINQTGASTLILAIASAEPELIRQVRTATLEAGAGFKVLPPVRELVDHRISVADVRDLKITDLLGRPHAVANLGTRGAEVTGRRVLVTGAGGSIGSELCRQIMRANPGELMMLDRDESALHALQLSLTGRALLDGPELILADVRDAEGIARVVAERKPDIVFHAAALKHLTLLQRHPGEAIKTNVWGTLAVLSACRDVAQFVNISTDKAANPVSVLGYSKRITERLTAHTAAATDGTFLSVRFGNVLSSRGSVVTAFQAQIDAGLPITVTHPEVTRYLMTVQEAVHLVLQAAAIGRDGEALVLDMGNPVRIDDIARQLAAQAPGTHQIVYTGLRPGEKLHEDLIGTGEEDLRPLHPLISHVTVPPLDPIEASALDPFDDPAKVIERLAWLCDQPATFTSSPALLIPRSAHE</sequence>
<keyword evidence="2" id="KW-0812">Transmembrane</keyword>
<evidence type="ECO:0000313" key="5">
    <source>
        <dbReference type="Proteomes" id="UP000277671"/>
    </source>
</evidence>
<keyword evidence="2" id="KW-1133">Transmembrane helix</keyword>
<feature type="transmembrane region" description="Helical" evidence="2">
    <location>
        <begin position="98"/>
        <end position="119"/>
    </location>
</feature>
<organism evidence="4 5">
    <name type="scientific">Micromonospora pisi</name>
    <dbReference type="NCBI Taxonomy" id="589240"/>
    <lineage>
        <taxon>Bacteria</taxon>
        <taxon>Bacillati</taxon>
        <taxon>Actinomycetota</taxon>
        <taxon>Actinomycetes</taxon>
        <taxon>Micromonosporales</taxon>
        <taxon>Micromonosporaceae</taxon>
        <taxon>Micromonospora</taxon>
    </lineage>
</organism>
<evidence type="ECO:0000259" key="3">
    <source>
        <dbReference type="Pfam" id="PF02719"/>
    </source>
</evidence>
<evidence type="ECO:0000256" key="2">
    <source>
        <dbReference type="SAM" id="Phobius"/>
    </source>
</evidence>
<comment type="caution">
    <text evidence="4">The sequence shown here is derived from an EMBL/GenBank/DDBJ whole genome shotgun (WGS) entry which is preliminary data.</text>
</comment>
<feature type="transmembrane region" description="Helical" evidence="2">
    <location>
        <begin position="57"/>
        <end position="77"/>
    </location>
</feature>
<dbReference type="SUPFAM" id="SSF51735">
    <property type="entry name" value="NAD(P)-binding Rossmann-fold domains"/>
    <property type="match status" value="2"/>
</dbReference>
<dbReference type="InterPro" id="IPR051203">
    <property type="entry name" value="Polysaccharide_Synthase-Rel"/>
</dbReference>
<dbReference type="InterPro" id="IPR036291">
    <property type="entry name" value="NAD(P)-bd_dom_sf"/>
</dbReference>
<comment type="similarity">
    <text evidence="1">Belongs to the polysaccharide synthase family.</text>
</comment>
<dbReference type="OrthoDB" id="9803111at2"/>
<keyword evidence="5" id="KW-1185">Reference proteome</keyword>
<gene>
    <name evidence="4" type="ORF">BDK92_5689</name>
</gene>
<feature type="transmembrane region" description="Helical" evidence="2">
    <location>
        <begin position="26"/>
        <end position="45"/>
    </location>
</feature>
<accession>A0A495JQP1</accession>
<dbReference type="AlphaFoldDB" id="A0A495JQP1"/>
<protein>
    <submittedName>
        <fullName evidence="4">FlaA1/EpsC-like NDP-sugar epimerase</fullName>
    </submittedName>
</protein>
<dbReference type="CDD" id="cd05237">
    <property type="entry name" value="UDP_invert_4-6DH_SDR_e"/>
    <property type="match status" value="1"/>
</dbReference>
<dbReference type="InterPro" id="IPR003869">
    <property type="entry name" value="Polysac_CapD-like"/>
</dbReference>
<dbReference type="Gene3D" id="3.40.50.720">
    <property type="entry name" value="NAD(P)-binding Rossmann-like Domain"/>
    <property type="match status" value="2"/>
</dbReference>
<name>A0A495JQP1_9ACTN</name>
<reference evidence="4 5" key="1">
    <citation type="submission" date="2018-10" db="EMBL/GenBank/DDBJ databases">
        <title>Sequencing the genomes of 1000 actinobacteria strains.</title>
        <authorList>
            <person name="Klenk H.-P."/>
        </authorList>
    </citation>
    <scope>NUCLEOTIDE SEQUENCE [LARGE SCALE GENOMIC DNA]</scope>
    <source>
        <strain evidence="4 5">DSM 45175</strain>
    </source>
</reference>
<dbReference type="Proteomes" id="UP000277671">
    <property type="component" value="Unassembled WGS sequence"/>
</dbReference>
<feature type="transmembrane region" description="Helical" evidence="2">
    <location>
        <begin position="125"/>
        <end position="142"/>
    </location>
</feature>
<dbReference type="Pfam" id="PF02719">
    <property type="entry name" value="Polysacc_synt_2"/>
    <property type="match status" value="1"/>
</dbReference>
<evidence type="ECO:0000256" key="1">
    <source>
        <dbReference type="ARBA" id="ARBA00007430"/>
    </source>
</evidence>
<dbReference type="EMBL" id="RBKT01000001">
    <property type="protein sequence ID" value="RKR91296.1"/>
    <property type="molecule type" value="Genomic_DNA"/>
</dbReference>
<proteinExistence type="inferred from homology"/>
<dbReference type="Pfam" id="PF13727">
    <property type="entry name" value="CoA_binding_3"/>
    <property type="match status" value="1"/>
</dbReference>
<feature type="domain" description="Polysaccharide biosynthesis protein CapD-like" evidence="3">
    <location>
        <begin position="300"/>
        <end position="570"/>
    </location>
</feature>
<dbReference type="PANTHER" id="PTHR43318:SF1">
    <property type="entry name" value="POLYSACCHARIDE BIOSYNTHESIS PROTEIN EPSC-RELATED"/>
    <property type="match status" value="1"/>
</dbReference>
<dbReference type="RefSeq" id="WP_121159419.1">
    <property type="nucleotide sequence ID" value="NZ_RBKT01000001.1"/>
</dbReference>
<feature type="transmembrane region" description="Helical" evidence="2">
    <location>
        <begin position="154"/>
        <end position="173"/>
    </location>
</feature>
<keyword evidence="2" id="KW-0472">Membrane</keyword>
<dbReference type="PANTHER" id="PTHR43318">
    <property type="entry name" value="UDP-N-ACETYLGLUCOSAMINE 4,6-DEHYDRATASE"/>
    <property type="match status" value="1"/>
</dbReference>
<evidence type="ECO:0000313" key="4">
    <source>
        <dbReference type="EMBL" id="RKR91296.1"/>
    </source>
</evidence>